<feature type="active site" description="Tele-AMP-histidine intermediate" evidence="1">
    <location>
        <position position="109"/>
    </location>
</feature>
<evidence type="ECO:0000259" key="4">
    <source>
        <dbReference type="PROSITE" id="PS51084"/>
    </source>
</evidence>
<dbReference type="Gene3D" id="3.30.428.10">
    <property type="entry name" value="HIT-like"/>
    <property type="match status" value="1"/>
</dbReference>
<dbReference type="PROSITE" id="PS51084">
    <property type="entry name" value="HIT_2"/>
    <property type="match status" value="1"/>
</dbReference>
<name>A0A1F5DLE1_9BACT</name>
<dbReference type="InterPro" id="IPR036265">
    <property type="entry name" value="HIT-like_sf"/>
</dbReference>
<proteinExistence type="predicted"/>
<feature type="short sequence motif" description="Histidine triad motif" evidence="2 3">
    <location>
        <begin position="107"/>
        <end position="111"/>
    </location>
</feature>
<evidence type="ECO:0000256" key="3">
    <source>
        <dbReference type="PROSITE-ProRule" id="PRU00464"/>
    </source>
</evidence>
<evidence type="ECO:0000256" key="2">
    <source>
        <dbReference type="PIRSR" id="PIRSR601310-3"/>
    </source>
</evidence>
<sequence length="122" mass="13357">MCKECKGVPLDSCIFCAITKKESPATLEYEDEDIVAFWDVNPKAKVHILIVPKKHISSIIQLQEGDETLIGKMVMVAKKLAEKKGIADDGYRLCINAGKHSGQVVEHVHLHLMGGGPMGTMV</sequence>
<evidence type="ECO:0000313" key="6">
    <source>
        <dbReference type="Proteomes" id="UP000178764"/>
    </source>
</evidence>
<dbReference type="CDD" id="cd01276">
    <property type="entry name" value="PKCI_related"/>
    <property type="match status" value="1"/>
</dbReference>
<feature type="domain" description="HIT" evidence="4">
    <location>
        <begin position="14"/>
        <end position="122"/>
    </location>
</feature>
<reference evidence="5 6" key="1">
    <citation type="journal article" date="2016" name="Nat. Commun.">
        <title>Thousands of microbial genomes shed light on interconnected biogeochemical processes in an aquifer system.</title>
        <authorList>
            <person name="Anantharaman K."/>
            <person name="Brown C.T."/>
            <person name="Hug L.A."/>
            <person name="Sharon I."/>
            <person name="Castelle C.J."/>
            <person name="Probst A.J."/>
            <person name="Thomas B.C."/>
            <person name="Singh A."/>
            <person name="Wilkins M.J."/>
            <person name="Karaoz U."/>
            <person name="Brodie E.L."/>
            <person name="Williams K.H."/>
            <person name="Hubbard S.S."/>
            <person name="Banfield J.F."/>
        </authorList>
    </citation>
    <scope>NUCLEOTIDE SEQUENCE [LARGE SCALE GENOMIC DNA]</scope>
</reference>
<dbReference type="GO" id="GO:0003824">
    <property type="term" value="F:catalytic activity"/>
    <property type="evidence" value="ECO:0007669"/>
    <property type="project" value="InterPro"/>
</dbReference>
<dbReference type="PROSITE" id="PS00892">
    <property type="entry name" value="HIT_1"/>
    <property type="match status" value="1"/>
</dbReference>
<protein>
    <submittedName>
        <fullName evidence="5">Histidine triad nucleotide-binding protein</fullName>
    </submittedName>
</protein>
<dbReference type="AlphaFoldDB" id="A0A1F5DLE1"/>
<dbReference type="SUPFAM" id="SSF54197">
    <property type="entry name" value="HIT-like"/>
    <property type="match status" value="1"/>
</dbReference>
<dbReference type="EMBL" id="MEZT01000032">
    <property type="protein sequence ID" value="OGD55997.1"/>
    <property type="molecule type" value="Genomic_DNA"/>
</dbReference>
<dbReference type="InterPro" id="IPR011146">
    <property type="entry name" value="HIT-like"/>
</dbReference>
<dbReference type="PRINTS" id="PR00332">
    <property type="entry name" value="HISTRIAD"/>
</dbReference>
<dbReference type="PANTHER" id="PTHR23089">
    <property type="entry name" value="HISTIDINE TRIAD HIT PROTEIN"/>
    <property type="match status" value="1"/>
</dbReference>
<dbReference type="Pfam" id="PF11969">
    <property type="entry name" value="DcpS_C"/>
    <property type="match status" value="1"/>
</dbReference>
<evidence type="ECO:0000313" key="5">
    <source>
        <dbReference type="EMBL" id="OGD55997.1"/>
    </source>
</evidence>
<organism evidence="5 6">
    <name type="scientific">Candidatus Berkelbacteria bacterium RBG_13_40_8</name>
    <dbReference type="NCBI Taxonomy" id="1797467"/>
    <lineage>
        <taxon>Bacteria</taxon>
        <taxon>Candidatus Berkelbacteria</taxon>
    </lineage>
</organism>
<dbReference type="Proteomes" id="UP000178764">
    <property type="component" value="Unassembled WGS sequence"/>
</dbReference>
<dbReference type="InterPro" id="IPR001310">
    <property type="entry name" value="Histidine_triad_HIT"/>
</dbReference>
<dbReference type="InterPro" id="IPR019808">
    <property type="entry name" value="Histidine_triad_CS"/>
</dbReference>
<evidence type="ECO:0000256" key="1">
    <source>
        <dbReference type="PIRSR" id="PIRSR601310-1"/>
    </source>
</evidence>
<accession>A0A1F5DLE1</accession>
<gene>
    <name evidence="5" type="ORF">A2V71_00035</name>
</gene>
<comment type="caution">
    <text evidence="5">The sequence shown here is derived from an EMBL/GenBank/DDBJ whole genome shotgun (WGS) entry which is preliminary data.</text>
</comment>